<proteinExistence type="predicted"/>
<comment type="caution">
    <text evidence="1">The sequence shown here is derived from an EMBL/GenBank/DDBJ whole genome shotgun (WGS) entry which is preliminary data.</text>
</comment>
<name>A0ACB8JBF1_CITSI</name>
<sequence>MEQIIKAEKLSQLHHHHQERRKSVFAKLQFLSLENLRNLCCINWEALAFPNLKEIRVEACPKLFKLPLDSNSAKGRKVVIKGEENWWKKLQWEDQDTQNAFLSCFKPAVNQRSWCEILN</sequence>
<gene>
    <name evidence="1" type="ORF">KPL71_020919</name>
</gene>
<accession>A0ACB8JBF1</accession>
<reference evidence="2" key="1">
    <citation type="journal article" date="2023" name="Hortic. Res.">
        <title>A chromosome-level phased genome enabling allele-level studies in sweet orange: a case study on citrus Huanglongbing tolerance.</title>
        <authorList>
            <person name="Wu B."/>
            <person name="Yu Q."/>
            <person name="Deng Z."/>
            <person name="Duan Y."/>
            <person name="Luo F."/>
            <person name="Gmitter F. Jr."/>
        </authorList>
    </citation>
    <scope>NUCLEOTIDE SEQUENCE [LARGE SCALE GENOMIC DNA]</scope>
    <source>
        <strain evidence="2">cv. Valencia</strain>
    </source>
</reference>
<evidence type="ECO:0000313" key="2">
    <source>
        <dbReference type="Proteomes" id="UP000829398"/>
    </source>
</evidence>
<evidence type="ECO:0000313" key="1">
    <source>
        <dbReference type="EMBL" id="KAH9715122.1"/>
    </source>
</evidence>
<dbReference type="Proteomes" id="UP000829398">
    <property type="component" value="Chromosome 7"/>
</dbReference>
<dbReference type="EMBL" id="CM039176">
    <property type="protein sequence ID" value="KAH9715122.1"/>
    <property type="molecule type" value="Genomic_DNA"/>
</dbReference>
<organism evidence="1 2">
    <name type="scientific">Citrus sinensis</name>
    <name type="common">Sweet orange</name>
    <name type="synonym">Citrus aurantium var. sinensis</name>
    <dbReference type="NCBI Taxonomy" id="2711"/>
    <lineage>
        <taxon>Eukaryota</taxon>
        <taxon>Viridiplantae</taxon>
        <taxon>Streptophyta</taxon>
        <taxon>Embryophyta</taxon>
        <taxon>Tracheophyta</taxon>
        <taxon>Spermatophyta</taxon>
        <taxon>Magnoliopsida</taxon>
        <taxon>eudicotyledons</taxon>
        <taxon>Gunneridae</taxon>
        <taxon>Pentapetalae</taxon>
        <taxon>rosids</taxon>
        <taxon>malvids</taxon>
        <taxon>Sapindales</taxon>
        <taxon>Rutaceae</taxon>
        <taxon>Aurantioideae</taxon>
        <taxon>Citrus</taxon>
    </lineage>
</organism>
<keyword evidence="2" id="KW-1185">Reference proteome</keyword>
<protein>
    <submittedName>
        <fullName evidence="1">Uncharacterized protein</fullName>
    </submittedName>
</protein>